<dbReference type="EC" id="3.6.4.12" evidence="9"/>
<comment type="subcellular location">
    <subcellularLocation>
        <location evidence="1 9">Nucleus</location>
    </subcellularLocation>
</comment>
<dbReference type="Gene3D" id="3.40.50.300">
    <property type="entry name" value="P-loop containing nucleotide triphosphate hydrolases"/>
    <property type="match status" value="2"/>
</dbReference>
<dbReference type="CDD" id="cd18801">
    <property type="entry name" value="SF2_C_FANCM_Hef"/>
    <property type="match status" value="1"/>
</dbReference>
<feature type="compositionally biased region" description="Low complexity" evidence="10">
    <location>
        <begin position="1125"/>
        <end position="1139"/>
    </location>
</feature>
<dbReference type="GO" id="GO:0043138">
    <property type="term" value="F:3'-5' DNA helicase activity"/>
    <property type="evidence" value="ECO:0007669"/>
    <property type="project" value="InterPro"/>
</dbReference>
<evidence type="ECO:0000256" key="7">
    <source>
        <dbReference type="ARBA" id="ARBA00023242"/>
    </source>
</evidence>
<dbReference type="InterPro" id="IPR014001">
    <property type="entry name" value="Helicase_ATP-bd"/>
</dbReference>
<dbReference type="GO" id="GO:0045003">
    <property type="term" value="P:double-strand break repair via synthesis-dependent strand annealing"/>
    <property type="evidence" value="ECO:0007669"/>
    <property type="project" value="TreeGrafter"/>
</dbReference>
<reference evidence="13 14" key="1">
    <citation type="submission" date="2021-08" db="EMBL/GenBank/DDBJ databases">
        <title>Draft Genome Sequence of Phanerochaete sordida strain YK-624.</title>
        <authorList>
            <person name="Mori T."/>
            <person name="Dohra H."/>
            <person name="Suzuki T."/>
            <person name="Kawagishi H."/>
            <person name="Hirai H."/>
        </authorList>
    </citation>
    <scope>NUCLEOTIDE SEQUENCE [LARGE SCALE GENOMIC DNA]</scope>
    <source>
        <strain evidence="13 14">YK-624</strain>
    </source>
</reference>
<proteinExistence type="inferred from homology"/>
<dbReference type="CDD" id="cd12091">
    <property type="entry name" value="FANCM_ID"/>
    <property type="match status" value="1"/>
</dbReference>
<dbReference type="GO" id="GO:0016787">
    <property type="term" value="F:hydrolase activity"/>
    <property type="evidence" value="ECO:0007669"/>
    <property type="project" value="UniProtKB-KW"/>
</dbReference>
<feature type="region of interest" description="Disordered" evidence="10">
    <location>
        <begin position="184"/>
        <end position="258"/>
    </location>
</feature>
<evidence type="ECO:0000256" key="10">
    <source>
        <dbReference type="SAM" id="MobiDB-lite"/>
    </source>
</evidence>
<feature type="compositionally biased region" description="Basic and acidic residues" evidence="10">
    <location>
        <begin position="1383"/>
        <end position="1399"/>
    </location>
</feature>
<comment type="caution">
    <text evidence="13">The sequence shown here is derived from an EMBL/GenBank/DDBJ whole genome shotgun (WGS) entry which is preliminary data.</text>
</comment>
<feature type="compositionally biased region" description="Acidic residues" evidence="10">
    <location>
        <begin position="247"/>
        <end position="258"/>
    </location>
</feature>
<accession>A0A9P3GCU7</accession>
<evidence type="ECO:0000256" key="4">
    <source>
        <dbReference type="ARBA" id="ARBA00022801"/>
    </source>
</evidence>
<evidence type="ECO:0000259" key="11">
    <source>
        <dbReference type="PROSITE" id="PS51192"/>
    </source>
</evidence>
<feature type="region of interest" description="Disordered" evidence="10">
    <location>
        <begin position="100"/>
        <end position="119"/>
    </location>
</feature>
<evidence type="ECO:0000259" key="12">
    <source>
        <dbReference type="PROSITE" id="PS51194"/>
    </source>
</evidence>
<dbReference type="GO" id="GO:0005524">
    <property type="term" value="F:ATP binding"/>
    <property type="evidence" value="ECO:0007669"/>
    <property type="project" value="UniProtKB-UniRule"/>
</dbReference>
<dbReference type="PANTHER" id="PTHR14025">
    <property type="entry name" value="FANCONI ANEMIA GROUP M FANCM FAMILY MEMBER"/>
    <property type="match status" value="1"/>
</dbReference>
<comment type="catalytic activity">
    <reaction evidence="8 9">
        <text>ATP + H2O = ADP + phosphate + H(+)</text>
        <dbReference type="Rhea" id="RHEA:13065"/>
        <dbReference type="ChEBI" id="CHEBI:15377"/>
        <dbReference type="ChEBI" id="CHEBI:15378"/>
        <dbReference type="ChEBI" id="CHEBI:30616"/>
        <dbReference type="ChEBI" id="CHEBI:43474"/>
        <dbReference type="ChEBI" id="CHEBI:456216"/>
        <dbReference type="EC" id="3.6.4.12"/>
    </reaction>
</comment>
<feature type="region of interest" description="Disordered" evidence="10">
    <location>
        <begin position="153"/>
        <end position="172"/>
    </location>
</feature>
<sequence>MPRLKRKNYELAYYATQPQPGECNEMKRPKFVRALSHVIDAHIIRPGSRLATRFPFSSPFSRSPSLLQTMSSSDEYFYDEIDSAILAQVDAVEAAYKATQAKAPAAPSRPPQKAPPPEREVIEIDDSYDYGSFDIDDKDLEIIDKICEEAYKKKPAAPVAGPSRVTSGLQRTTSAATVQTTLFGGVVQNKPQPPSRQPVQRADSNSNNLFKGDPKKTKQWDHTAFAKTGWKKPKPAKGKEKAGSFADGEEEDDWGEEEEVEFEQFPAPFISLGPPPEMKLKPDLLNARRWLYPLNQPKRDYQFNIVRRCLFDNTLVALPTGLGKTFIAGVVMLNFYTWFPEGKVVFVAPTKPLVAQQIEACHKTCGIPGSDAVELTGQNPKPYRVKAWQEKRVFYMTPQTLINDLTKGNCDPRDIVLFVVDEAHKGTGDYAYAQVIRYMMAKNPHFRVLALTATPGGKPEAVQAIVDALHISHVEIRDEQSLDLVQYLHKKHIRQHVIHMNDDVGKIRDMLSRVMEPMITKLFSAKILHHKPTPLCLHPFSCQMALNEISKRRDAQWAFGTLSKLGSLARLMGYLIEGSLEQCYDTLKELSTNVNEVGKQATTKAKSDRFSKDEKLQAVLAELERMRARPGGFGPHPKMDKLKTLLVEHFAQKGLDNAEAGGTGDLDSDSRVMVFTSFRQSVELITEALNKDKPLIRAVPFIGQGVDKNGKKGYGQKEQLDIIKRFKAGEFNVLVSTSIGEEGLDIGEIDMIACYDAQKTPIRMLQRIGRTGRKKDGYVHVLLSEEREERNWEKADDDYKNVQRFILRAEALELYGDVERLLPAHIKPECVEMVMEIEEYARVDPAKARAERLPPAKKRARNDDAMRNIPAGASTGFVSVKALLQKGKKRKKALEAVDFDHAAESDDDDRDIAAGILGPRRTASMPAEKPKAKRLKRSKTVAGGDEEGTGGKKKAKGKQKATQELPRFDELTSSQLERLGQDDSDDEDIALGLTLKKAATSKAKKGAAKNDKAGTSSQMTNSKRKKPPSPPPRPRTPTPPLHKGNSSRSTSIPEPTTPPEWSSSPARPLAKRDTLVLASPHMSPVVRTPSPEFEAPRWSSPDVAVSSVRKAAQAKSKSRSPLHSSPPVAGPSASASSRSITGDADEVNEGGGEAGDTSMAWLLADDSEPEIEFIGSSPPPERISKDPSRATFDDSSEVEVLPSSPVPAQREPSPVRQRSQSLEMSIEVPYEEPVAYTQSQSKSQPRPAASKFRPAGAASSTPANMPPPALPARFAEAPSPEPPHEVEDEVEADDIPVPSSDGPPPATFAVRGPVRAKKRVRVDSSPLATPSDAPRRLHRGSPPPRPRALSSSSPPPSPAPKRKRRRFADTRALARANPWLDVEAAHSGDERSDGAHEDGSGLSDGGSSDAAFAGDFAPTQAPAGYDQAAVYARSLLTQAGGAGGPVFARGPVRRGVLPVRRAARAGLPSSSPPQRDSEDEYEMGTFVVPDDEEIAYLQSSPILG</sequence>
<feature type="compositionally biased region" description="Pro residues" evidence="10">
    <location>
        <begin position="1028"/>
        <end position="1040"/>
    </location>
</feature>
<keyword evidence="4" id="KW-0378">Hydrolase</keyword>
<dbReference type="InterPro" id="IPR044749">
    <property type="entry name" value="FANCM_DEXDc"/>
</dbReference>
<keyword evidence="7" id="KW-0539">Nucleus</keyword>
<feature type="region of interest" description="Disordered" evidence="10">
    <location>
        <begin position="1461"/>
        <end position="1485"/>
    </location>
</feature>
<dbReference type="CDD" id="cd18033">
    <property type="entry name" value="DEXDc_FANCM"/>
    <property type="match status" value="1"/>
</dbReference>
<dbReference type="PANTHER" id="PTHR14025:SF20">
    <property type="entry name" value="FANCONI ANEMIA GROUP M PROTEIN"/>
    <property type="match status" value="1"/>
</dbReference>
<dbReference type="InterPro" id="IPR027417">
    <property type="entry name" value="P-loop_NTPase"/>
</dbReference>
<evidence type="ECO:0000256" key="3">
    <source>
        <dbReference type="ARBA" id="ARBA00022741"/>
    </source>
</evidence>
<dbReference type="InterPro" id="IPR039686">
    <property type="entry name" value="FANCM/Mph1-like_ID"/>
</dbReference>
<evidence type="ECO:0000256" key="9">
    <source>
        <dbReference type="RuleBase" id="RU367027"/>
    </source>
</evidence>
<dbReference type="Proteomes" id="UP000703269">
    <property type="component" value="Unassembled WGS sequence"/>
</dbReference>
<dbReference type="GO" id="GO:0036297">
    <property type="term" value="P:interstrand cross-link repair"/>
    <property type="evidence" value="ECO:0007669"/>
    <property type="project" value="TreeGrafter"/>
</dbReference>
<dbReference type="InterPro" id="IPR001650">
    <property type="entry name" value="Helicase_C-like"/>
</dbReference>
<dbReference type="PROSITE" id="PS51192">
    <property type="entry name" value="HELICASE_ATP_BIND_1"/>
    <property type="match status" value="1"/>
</dbReference>
<gene>
    <name evidence="13" type="ORF">PsYK624_076650</name>
</gene>
<feature type="compositionally biased region" description="Low complexity" evidence="10">
    <location>
        <begin position="1198"/>
        <end position="1207"/>
    </location>
</feature>
<dbReference type="InterPro" id="IPR006935">
    <property type="entry name" value="Helicase/UvrB_N"/>
</dbReference>
<evidence type="ECO:0000256" key="1">
    <source>
        <dbReference type="ARBA" id="ARBA00004123"/>
    </source>
</evidence>
<dbReference type="SMART" id="SM00490">
    <property type="entry name" value="HELICc"/>
    <property type="match status" value="1"/>
</dbReference>
<feature type="domain" description="Helicase C-terminal" evidence="12">
    <location>
        <begin position="641"/>
        <end position="822"/>
    </location>
</feature>
<keyword evidence="5 13" id="KW-0347">Helicase</keyword>
<protein>
    <recommendedName>
        <fullName evidence="9">ATP-dependent DNA helicase</fullName>
        <ecNumber evidence="9">3.6.4.12</ecNumber>
    </recommendedName>
</protein>
<comment type="similarity">
    <text evidence="2 9">Belongs to the DEAD box helicase family. DEAH subfamily. FANCM sub-subfamily.</text>
</comment>
<evidence type="ECO:0000313" key="14">
    <source>
        <dbReference type="Proteomes" id="UP000703269"/>
    </source>
</evidence>
<dbReference type="GO" id="GO:0000400">
    <property type="term" value="F:four-way junction DNA binding"/>
    <property type="evidence" value="ECO:0007669"/>
    <property type="project" value="TreeGrafter"/>
</dbReference>
<keyword evidence="14" id="KW-1185">Reference proteome</keyword>
<feature type="domain" description="Helicase ATP-binding" evidence="11">
    <location>
        <begin position="305"/>
        <end position="473"/>
    </location>
</feature>
<dbReference type="EMBL" id="BPQB01000021">
    <property type="protein sequence ID" value="GJE91515.1"/>
    <property type="molecule type" value="Genomic_DNA"/>
</dbReference>
<dbReference type="SMART" id="SM00487">
    <property type="entry name" value="DEXDc"/>
    <property type="match status" value="1"/>
</dbReference>
<organism evidence="13 14">
    <name type="scientific">Phanerochaete sordida</name>
    <dbReference type="NCBI Taxonomy" id="48140"/>
    <lineage>
        <taxon>Eukaryota</taxon>
        <taxon>Fungi</taxon>
        <taxon>Dikarya</taxon>
        <taxon>Basidiomycota</taxon>
        <taxon>Agaricomycotina</taxon>
        <taxon>Agaricomycetes</taxon>
        <taxon>Polyporales</taxon>
        <taxon>Phanerochaetaceae</taxon>
        <taxon>Phanerochaete</taxon>
    </lineage>
</organism>
<feature type="region of interest" description="Disordered" evidence="10">
    <location>
        <begin position="998"/>
        <end position="1419"/>
    </location>
</feature>
<evidence type="ECO:0000256" key="5">
    <source>
        <dbReference type="ARBA" id="ARBA00022806"/>
    </source>
</evidence>
<name>A0A9P3GCU7_9APHY</name>
<feature type="compositionally biased region" description="Low complexity" evidence="10">
    <location>
        <begin position="1405"/>
        <end position="1417"/>
    </location>
</feature>
<dbReference type="GO" id="GO:0005634">
    <property type="term" value="C:nucleus"/>
    <property type="evidence" value="ECO:0007669"/>
    <property type="project" value="UniProtKB-SubCell"/>
</dbReference>
<feature type="compositionally biased region" description="Basic and acidic residues" evidence="10">
    <location>
        <begin position="1182"/>
        <end position="1192"/>
    </location>
</feature>
<feature type="compositionally biased region" description="Low complexity" evidence="10">
    <location>
        <begin position="1046"/>
        <end position="1065"/>
    </location>
</feature>
<dbReference type="PROSITE" id="PS51194">
    <property type="entry name" value="HELICASE_CTER"/>
    <property type="match status" value="1"/>
</dbReference>
<feature type="compositionally biased region" description="Basic and acidic residues" evidence="10">
    <location>
        <begin position="212"/>
        <end position="221"/>
    </location>
</feature>
<feature type="region of interest" description="Disordered" evidence="10">
    <location>
        <begin position="917"/>
        <end position="985"/>
    </location>
</feature>
<dbReference type="SUPFAM" id="SSF52540">
    <property type="entry name" value="P-loop containing nucleoside triphosphate hydrolases"/>
    <property type="match status" value="1"/>
</dbReference>
<dbReference type="Pfam" id="PF04851">
    <property type="entry name" value="ResIII"/>
    <property type="match status" value="1"/>
</dbReference>
<comment type="subunit">
    <text evidence="9">Interacts with the MHF histone-fold complex to form the FANCM-MHF complex.</text>
</comment>
<comment type="function">
    <text evidence="9">ATP-dependent DNA helicase involved in DNA damage repair by homologous recombination and in genome maintenance. Capable of unwinding D-loops. Plays a role in limiting crossover recombinants during mitotic DNA double-strand break (DSB) repair. Component of a FANCM-MHF complex which promotes gene conversion at blocked replication forks, probably by reversal of the stalled fork.</text>
</comment>
<dbReference type="OrthoDB" id="164902at2759"/>
<keyword evidence="3" id="KW-0547">Nucleotide-binding</keyword>
<evidence type="ECO:0000256" key="2">
    <source>
        <dbReference type="ARBA" id="ARBA00009889"/>
    </source>
</evidence>
<dbReference type="GO" id="GO:0009378">
    <property type="term" value="F:four-way junction helicase activity"/>
    <property type="evidence" value="ECO:0007669"/>
    <property type="project" value="TreeGrafter"/>
</dbReference>
<keyword evidence="6" id="KW-0067">ATP-binding</keyword>
<evidence type="ECO:0000313" key="13">
    <source>
        <dbReference type="EMBL" id="GJE91515.1"/>
    </source>
</evidence>
<evidence type="ECO:0000256" key="8">
    <source>
        <dbReference type="ARBA" id="ARBA00047995"/>
    </source>
</evidence>
<dbReference type="FunFam" id="3.40.50.300:FF:000861">
    <property type="entry name" value="Fanconi anemia, complementation group M"/>
    <property type="match status" value="1"/>
</dbReference>
<dbReference type="Pfam" id="PF00271">
    <property type="entry name" value="Helicase_C"/>
    <property type="match status" value="1"/>
</dbReference>
<evidence type="ECO:0000256" key="6">
    <source>
        <dbReference type="ARBA" id="ARBA00022840"/>
    </source>
</evidence>